<organism evidence="1 2">
    <name type="scientific">Methylomonas methanica</name>
    <dbReference type="NCBI Taxonomy" id="421"/>
    <lineage>
        <taxon>Bacteria</taxon>
        <taxon>Pseudomonadati</taxon>
        <taxon>Pseudomonadota</taxon>
        <taxon>Gammaproteobacteria</taxon>
        <taxon>Methylococcales</taxon>
        <taxon>Methylococcaceae</taxon>
        <taxon>Methylomonas</taxon>
    </lineage>
</organism>
<evidence type="ECO:0008006" key="3">
    <source>
        <dbReference type="Google" id="ProtNLM"/>
    </source>
</evidence>
<sequence length="551" mass="61782">MKTETNEVAMKVNQANLVKSLRFSFTNKTTVLGELIQNARRANAAMVVINFCPETKTLQVLDDGCGIDSIATLLTVAESGWDADVVAHEHPFGIGFLSALFACRQISVMSKSGSIDIETDHILAFKPVTITPVQDWNGITSITLQDVDIEMGQIATTLKRLARGFPIPVLFNDHLLERSCALDGGLTFIDTEIGAIYLHGMDQPNGAQYEFDIYLQGLPIYTSHSYTSHRHIIHLDSSRFHARLPDRDKLVDEADVIKRVKAVLAQTIEQRFIQMKGTQSAEDFVGFYEMLRHWELLKLLNDVPVVPPEALREIIAYPVCDTEVFDNFEQRPEKAMTRAEIMARGIVSIDDAIKQDGAGRFMFAWSRDHLLYYGTLDSGHWLHELVRHLNDEELVIEPINESHEAQFQGDWCWVPVRFCEAYRIRLGQDVVEITDEACYQGQENADDIIVPKGDCSAQALQQMASFRSEYDEFQESTFESDSDAFIAFVVANTASDPANAMQRLLPNFCGCPALYGKAFVVSLDQQGKPASVMAYPTESGQKQIFQTSIDS</sequence>
<evidence type="ECO:0000313" key="1">
    <source>
        <dbReference type="EMBL" id="OAI08273.1"/>
    </source>
</evidence>
<name>A0A177MSM8_METMH</name>
<dbReference type="Pfam" id="PF13589">
    <property type="entry name" value="HATPase_c_3"/>
    <property type="match status" value="1"/>
</dbReference>
<proteinExistence type="predicted"/>
<dbReference type="AlphaFoldDB" id="A0A177MSM8"/>
<accession>A0A177MSM8</accession>
<comment type="caution">
    <text evidence="1">The sequence shown here is derived from an EMBL/GenBank/DDBJ whole genome shotgun (WGS) entry which is preliminary data.</text>
</comment>
<dbReference type="RefSeq" id="WP_064007202.1">
    <property type="nucleotide sequence ID" value="NZ_LUUG01000046.1"/>
</dbReference>
<reference evidence="1 2" key="1">
    <citation type="submission" date="2016-03" db="EMBL/GenBank/DDBJ databases">
        <authorList>
            <person name="Ploux O."/>
        </authorList>
    </citation>
    <scope>NUCLEOTIDE SEQUENCE [LARGE SCALE GENOMIC DNA]</scope>
    <source>
        <strain evidence="1 2">R-45363</strain>
    </source>
</reference>
<dbReference type="InterPro" id="IPR036890">
    <property type="entry name" value="HATPase_C_sf"/>
</dbReference>
<dbReference type="Gene3D" id="3.30.565.10">
    <property type="entry name" value="Histidine kinase-like ATPase, C-terminal domain"/>
    <property type="match status" value="1"/>
</dbReference>
<protein>
    <recommendedName>
        <fullName evidence="3">ATP-binding protein</fullName>
    </recommendedName>
</protein>
<dbReference type="EMBL" id="LUUG01000046">
    <property type="protein sequence ID" value="OAI08273.1"/>
    <property type="molecule type" value="Genomic_DNA"/>
</dbReference>
<gene>
    <name evidence="1" type="ORF">A1332_08035</name>
</gene>
<evidence type="ECO:0000313" key="2">
    <source>
        <dbReference type="Proteomes" id="UP000078090"/>
    </source>
</evidence>
<dbReference type="SUPFAM" id="SSF55874">
    <property type="entry name" value="ATPase domain of HSP90 chaperone/DNA topoisomerase II/histidine kinase"/>
    <property type="match status" value="1"/>
</dbReference>
<dbReference type="Proteomes" id="UP000078090">
    <property type="component" value="Unassembled WGS sequence"/>
</dbReference>